<keyword evidence="3" id="KW-1185">Reference proteome</keyword>
<evidence type="ECO:0000313" key="2">
    <source>
        <dbReference type="EMBL" id="MDR7296078.1"/>
    </source>
</evidence>
<keyword evidence="1" id="KW-0472">Membrane</keyword>
<dbReference type="EMBL" id="JAVDXQ010000002">
    <property type="protein sequence ID" value="MDR7296078.1"/>
    <property type="molecule type" value="Genomic_DNA"/>
</dbReference>
<keyword evidence="1" id="KW-1133">Transmembrane helix</keyword>
<gene>
    <name evidence="2" type="ORF">J2X16_001417</name>
</gene>
<accession>A0ABU1Z6K4</accession>
<comment type="caution">
    <text evidence="2">The sequence shown here is derived from an EMBL/GenBank/DDBJ whole genome shotgun (WGS) entry which is preliminary data.</text>
</comment>
<evidence type="ECO:0000256" key="1">
    <source>
        <dbReference type="SAM" id="Phobius"/>
    </source>
</evidence>
<dbReference type="RefSeq" id="WP_310343183.1">
    <property type="nucleotide sequence ID" value="NZ_JAVDXQ010000002.1"/>
</dbReference>
<protein>
    <submittedName>
        <fullName evidence="2">Uncharacterized protein</fullName>
    </submittedName>
</protein>
<sequence>MPRLVIVIAKSTVVAVAGLGALMASRRRWQLAGDASRQLRR</sequence>
<feature type="transmembrane region" description="Helical" evidence="1">
    <location>
        <begin position="6"/>
        <end position="24"/>
    </location>
</feature>
<dbReference type="Proteomes" id="UP001180536">
    <property type="component" value="Unassembled WGS sequence"/>
</dbReference>
<evidence type="ECO:0000313" key="3">
    <source>
        <dbReference type="Proteomes" id="UP001180536"/>
    </source>
</evidence>
<proteinExistence type="predicted"/>
<organism evidence="2 3">
    <name type="scientific">Pelomonas aquatica</name>
    <dbReference type="NCBI Taxonomy" id="431058"/>
    <lineage>
        <taxon>Bacteria</taxon>
        <taxon>Pseudomonadati</taxon>
        <taxon>Pseudomonadota</taxon>
        <taxon>Betaproteobacteria</taxon>
        <taxon>Burkholderiales</taxon>
        <taxon>Sphaerotilaceae</taxon>
        <taxon>Roseateles</taxon>
    </lineage>
</organism>
<name>A0ABU1Z6K4_9BURK</name>
<reference evidence="2 3" key="1">
    <citation type="submission" date="2023-07" db="EMBL/GenBank/DDBJ databases">
        <title>Sorghum-associated microbial communities from plants grown in Nebraska, USA.</title>
        <authorList>
            <person name="Schachtman D."/>
        </authorList>
    </citation>
    <scope>NUCLEOTIDE SEQUENCE [LARGE SCALE GENOMIC DNA]</scope>
    <source>
        <strain evidence="2 3">BE310</strain>
    </source>
</reference>
<keyword evidence="1" id="KW-0812">Transmembrane</keyword>